<evidence type="ECO:0000313" key="2">
    <source>
        <dbReference type="EMBL" id="CAA9402217.1"/>
    </source>
</evidence>
<protein>
    <submittedName>
        <fullName evidence="2">Uncharacterized protein</fullName>
    </submittedName>
</protein>
<sequence length="206" mass="23398">MAKKKKFDTNPLDPSFPERVQKEAETVVLPKNQFKTAEFPPSVTEEETRRFENHNFNQYQSPYNGQTTPAEYQTAKFTGAPRTIPLKNSKSKLPERWLMGLAYIPWYPGLIAALIMLFIVPKSETKIRFHAAQGLAAHIGILIVSAILSTVGNVTDLADMANWIFKLVTSIMLVIFTVKAWQGKPIHIESVDDLTNWLEEKIKPRN</sequence>
<feature type="transmembrane region" description="Helical" evidence="1">
    <location>
        <begin position="132"/>
        <end position="151"/>
    </location>
</feature>
<keyword evidence="1" id="KW-0812">Transmembrane</keyword>
<reference evidence="2" key="1">
    <citation type="submission" date="2020-02" db="EMBL/GenBank/DDBJ databases">
        <authorList>
            <person name="Meier V. D."/>
        </authorList>
    </citation>
    <scope>NUCLEOTIDE SEQUENCE</scope>
    <source>
        <strain evidence="2">AVDCRST_MAG74</strain>
    </source>
</reference>
<gene>
    <name evidence="2" type="ORF">AVDCRST_MAG74-1707</name>
</gene>
<proteinExistence type="predicted"/>
<evidence type="ECO:0000256" key="1">
    <source>
        <dbReference type="SAM" id="Phobius"/>
    </source>
</evidence>
<dbReference type="EMBL" id="CADCUR010000142">
    <property type="protein sequence ID" value="CAA9402217.1"/>
    <property type="molecule type" value="Genomic_DNA"/>
</dbReference>
<keyword evidence="1" id="KW-1133">Transmembrane helix</keyword>
<feature type="transmembrane region" description="Helical" evidence="1">
    <location>
        <begin position="163"/>
        <end position="181"/>
    </location>
</feature>
<dbReference type="AlphaFoldDB" id="A0A6J4P7C4"/>
<organism evidence="2">
    <name type="scientific">uncultured Pyrinomonadaceae bacterium</name>
    <dbReference type="NCBI Taxonomy" id="2283094"/>
    <lineage>
        <taxon>Bacteria</taxon>
        <taxon>Pseudomonadati</taxon>
        <taxon>Acidobacteriota</taxon>
        <taxon>Blastocatellia</taxon>
        <taxon>Blastocatellales</taxon>
        <taxon>Pyrinomonadaceae</taxon>
        <taxon>environmental samples</taxon>
    </lineage>
</organism>
<keyword evidence="1" id="KW-0472">Membrane</keyword>
<accession>A0A6J4P7C4</accession>
<feature type="transmembrane region" description="Helical" evidence="1">
    <location>
        <begin position="97"/>
        <end position="120"/>
    </location>
</feature>
<name>A0A6J4P7C4_9BACT</name>